<keyword evidence="2" id="KW-1185">Reference proteome</keyword>
<comment type="caution">
    <text evidence="1">The sequence shown here is derived from an EMBL/GenBank/DDBJ whole genome shotgun (WGS) entry which is preliminary data.</text>
</comment>
<reference evidence="1 2" key="1">
    <citation type="journal article" date="2013" name="Int. J. Syst. Evol. Microbiol.">
        <title>Marinoscillum luteum sp. nov., isolated from marine sediment.</title>
        <authorList>
            <person name="Cha I.T."/>
            <person name="Park S.J."/>
            <person name="Kim S.J."/>
            <person name="Kim J.G."/>
            <person name="Jung M.Y."/>
            <person name="Shin K.S."/>
            <person name="Kwon K.K."/>
            <person name="Yang S.H."/>
            <person name="Seo Y.S."/>
            <person name="Rhee S.K."/>
        </authorList>
    </citation>
    <scope>NUCLEOTIDE SEQUENCE [LARGE SCALE GENOMIC DNA]</scope>
    <source>
        <strain evidence="1 2">KCTC 23939</strain>
    </source>
</reference>
<dbReference type="Gene3D" id="3.10.450.50">
    <property type="match status" value="1"/>
</dbReference>
<dbReference type="InterPro" id="IPR009959">
    <property type="entry name" value="Cyclase_SnoaL-like"/>
</dbReference>
<evidence type="ECO:0000313" key="1">
    <source>
        <dbReference type="EMBL" id="MFH6982582.1"/>
    </source>
</evidence>
<dbReference type="Pfam" id="PF07366">
    <property type="entry name" value="SnoaL"/>
    <property type="match status" value="1"/>
</dbReference>
<name>A0ABW7N578_9BACT</name>
<dbReference type="SUPFAM" id="SSF54427">
    <property type="entry name" value="NTF2-like"/>
    <property type="match status" value="1"/>
</dbReference>
<evidence type="ECO:0000313" key="2">
    <source>
        <dbReference type="Proteomes" id="UP001610063"/>
    </source>
</evidence>
<dbReference type="RefSeq" id="WP_395416269.1">
    <property type="nucleotide sequence ID" value="NZ_JBIPKE010000012.1"/>
</dbReference>
<sequence>MKTSHNPETLVLTFFERVWHAPHELEAIDELMTEDYVIYTAGTAVAGRERFKDWIRGFQTLLLDARTDSEDIFYNEAQNKVVSRWICSGRNNGIFGLPADGREVSFSGIAIWEVRIGRLARCWAERSAYELYQQLITTDRPGQFV</sequence>
<accession>A0ABW7N578</accession>
<protein>
    <submittedName>
        <fullName evidence="1">Ester cyclase</fullName>
    </submittedName>
</protein>
<organism evidence="1 2">
    <name type="scientific">Marinoscillum luteum</name>
    <dbReference type="NCBI Taxonomy" id="861051"/>
    <lineage>
        <taxon>Bacteria</taxon>
        <taxon>Pseudomonadati</taxon>
        <taxon>Bacteroidota</taxon>
        <taxon>Cytophagia</taxon>
        <taxon>Cytophagales</taxon>
        <taxon>Reichenbachiellaceae</taxon>
        <taxon>Marinoscillum</taxon>
    </lineage>
</organism>
<dbReference type="InterPro" id="IPR032710">
    <property type="entry name" value="NTF2-like_dom_sf"/>
</dbReference>
<gene>
    <name evidence="1" type="ORF">ACHKAR_03985</name>
</gene>
<proteinExistence type="predicted"/>
<dbReference type="EMBL" id="JBIPKE010000012">
    <property type="protein sequence ID" value="MFH6982582.1"/>
    <property type="molecule type" value="Genomic_DNA"/>
</dbReference>
<dbReference type="Proteomes" id="UP001610063">
    <property type="component" value="Unassembled WGS sequence"/>
</dbReference>